<evidence type="ECO:0000313" key="2">
    <source>
        <dbReference type="EMBL" id="QIN80141.1"/>
    </source>
</evidence>
<evidence type="ECO:0000313" key="3">
    <source>
        <dbReference type="Proteomes" id="UP000502706"/>
    </source>
</evidence>
<name>A0A6G8Q0Y8_9ACTN</name>
<keyword evidence="3" id="KW-1185">Reference proteome</keyword>
<dbReference type="KEGG" id="rmar:GBA65_18270"/>
<dbReference type="EMBL" id="CP045121">
    <property type="protein sequence ID" value="QIN80141.1"/>
    <property type="molecule type" value="Genomic_DNA"/>
</dbReference>
<dbReference type="Proteomes" id="UP000502706">
    <property type="component" value="Chromosome"/>
</dbReference>
<feature type="region of interest" description="Disordered" evidence="1">
    <location>
        <begin position="1"/>
        <end position="88"/>
    </location>
</feature>
<accession>A0A6G8Q0Y8</accession>
<sequence>MRRAKRAANIPATMKLPHETGLANPTTCPCVTAKSASPAENASESPPGTSKRRKAATKPAGFSGPPPAVPGMAWRAPGMRSTAGIRVR</sequence>
<proteinExistence type="predicted"/>
<evidence type="ECO:0000256" key="1">
    <source>
        <dbReference type="SAM" id="MobiDB-lite"/>
    </source>
</evidence>
<feature type="compositionally biased region" description="Low complexity" evidence="1">
    <location>
        <begin position="33"/>
        <end position="47"/>
    </location>
</feature>
<reference evidence="2 3" key="1">
    <citation type="submission" date="2019-10" db="EMBL/GenBank/DDBJ databases">
        <title>Rubrobacter sp nov SCSIO 52915 isolated from a deep-sea sediment in the South China Sea.</title>
        <authorList>
            <person name="Chen R.W."/>
        </authorList>
    </citation>
    <scope>NUCLEOTIDE SEQUENCE [LARGE SCALE GENOMIC DNA]</scope>
    <source>
        <strain evidence="2 3">SCSIO 52915</strain>
    </source>
</reference>
<protein>
    <submittedName>
        <fullName evidence="2">Uncharacterized protein</fullName>
    </submittedName>
</protein>
<dbReference type="AlphaFoldDB" id="A0A6G8Q0Y8"/>
<gene>
    <name evidence="2" type="ORF">GBA65_18270</name>
</gene>
<organism evidence="2 3">
    <name type="scientific">Rubrobacter marinus</name>
    <dbReference type="NCBI Taxonomy" id="2653852"/>
    <lineage>
        <taxon>Bacteria</taxon>
        <taxon>Bacillati</taxon>
        <taxon>Actinomycetota</taxon>
        <taxon>Rubrobacteria</taxon>
        <taxon>Rubrobacterales</taxon>
        <taxon>Rubrobacteraceae</taxon>
        <taxon>Rubrobacter</taxon>
    </lineage>
</organism>
<dbReference type="RefSeq" id="WP_166397817.1">
    <property type="nucleotide sequence ID" value="NZ_CP045121.1"/>
</dbReference>